<evidence type="ECO:0000259" key="6">
    <source>
        <dbReference type="Pfam" id="PF00884"/>
    </source>
</evidence>
<dbReference type="GO" id="GO:0004065">
    <property type="term" value="F:arylsulfatase activity"/>
    <property type="evidence" value="ECO:0007669"/>
    <property type="project" value="TreeGrafter"/>
</dbReference>
<gene>
    <name evidence="7" type="ORF">IBL28_07195</name>
</gene>
<dbReference type="FunFam" id="3.40.720.10:FF:000070">
    <property type="entry name" value="Arylsulfatase A"/>
    <property type="match status" value="1"/>
</dbReference>
<name>A0A926Q3G6_9FLAO</name>
<keyword evidence="5" id="KW-0732">Signal</keyword>
<dbReference type="PANTHER" id="PTHR42693">
    <property type="entry name" value="ARYLSULFATASE FAMILY MEMBER"/>
    <property type="match status" value="1"/>
</dbReference>
<reference evidence="7 8" key="1">
    <citation type="submission" date="2020-09" db="EMBL/GenBank/DDBJ databases">
        <title>Sinomicrobium weinanense sp. nov., a halophilic bacteria isolated from saline-alkali soil.</title>
        <authorList>
            <person name="Wu P."/>
            <person name="Ren H."/>
            <person name="Mei Y."/>
            <person name="Liang Y."/>
            <person name="Chen Z."/>
        </authorList>
    </citation>
    <scope>NUCLEOTIDE SEQUENCE [LARGE SCALE GENOMIC DNA]</scope>
    <source>
        <strain evidence="7 8">FJxs</strain>
    </source>
</reference>
<dbReference type="Pfam" id="PF00884">
    <property type="entry name" value="Sulfatase"/>
    <property type="match status" value="1"/>
</dbReference>
<keyword evidence="3" id="KW-0378">Hydrolase</keyword>
<dbReference type="EMBL" id="JACVDC010000014">
    <property type="protein sequence ID" value="MBC9795745.1"/>
    <property type="molecule type" value="Genomic_DNA"/>
</dbReference>
<feature type="domain" description="Sulfatase N-terminal" evidence="6">
    <location>
        <begin position="29"/>
        <end position="349"/>
    </location>
</feature>
<dbReference type="Gene3D" id="3.40.720.10">
    <property type="entry name" value="Alkaline Phosphatase, subunit A"/>
    <property type="match status" value="1"/>
</dbReference>
<keyword evidence="4" id="KW-0106">Calcium</keyword>
<evidence type="ECO:0000256" key="4">
    <source>
        <dbReference type="ARBA" id="ARBA00022837"/>
    </source>
</evidence>
<dbReference type="PROSITE" id="PS00523">
    <property type="entry name" value="SULFATASE_1"/>
    <property type="match status" value="1"/>
</dbReference>
<evidence type="ECO:0000313" key="7">
    <source>
        <dbReference type="EMBL" id="MBC9795745.1"/>
    </source>
</evidence>
<evidence type="ECO:0000256" key="1">
    <source>
        <dbReference type="ARBA" id="ARBA00008779"/>
    </source>
</evidence>
<dbReference type="InterPro" id="IPR000917">
    <property type="entry name" value="Sulfatase_N"/>
</dbReference>
<keyword evidence="2" id="KW-0479">Metal-binding</keyword>
<accession>A0A926Q3G6</accession>
<proteinExistence type="inferred from homology"/>
<feature type="chain" id="PRO_5037022671" evidence="5">
    <location>
        <begin position="24"/>
        <end position="602"/>
    </location>
</feature>
<dbReference type="InterPro" id="IPR017850">
    <property type="entry name" value="Alkaline_phosphatase_core_sf"/>
</dbReference>
<dbReference type="GO" id="GO:0046872">
    <property type="term" value="F:metal ion binding"/>
    <property type="evidence" value="ECO:0007669"/>
    <property type="project" value="UniProtKB-KW"/>
</dbReference>
<evidence type="ECO:0000256" key="5">
    <source>
        <dbReference type="SAM" id="SignalP"/>
    </source>
</evidence>
<dbReference type="RefSeq" id="WP_187964892.1">
    <property type="nucleotide sequence ID" value="NZ_JACVDC010000014.1"/>
</dbReference>
<evidence type="ECO:0000256" key="2">
    <source>
        <dbReference type="ARBA" id="ARBA00022723"/>
    </source>
</evidence>
<organism evidence="7 8">
    <name type="scientific">Sinomicrobium weinanense</name>
    <dbReference type="NCBI Taxonomy" id="2842200"/>
    <lineage>
        <taxon>Bacteria</taxon>
        <taxon>Pseudomonadati</taxon>
        <taxon>Bacteroidota</taxon>
        <taxon>Flavobacteriia</taxon>
        <taxon>Flavobacteriales</taxon>
        <taxon>Flavobacteriaceae</taxon>
        <taxon>Sinomicrobium</taxon>
    </lineage>
</organism>
<dbReference type="AlphaFoldDB" id="A0A926Q3G6"/>
<sequence>MKLSLHSLLVTGLLLIQTGTCFAQADQKPNVIVIMTDDQGYGELSVHGNPVLKTPQLDKLHGESIRFTDFHVAPMCTPTRSQLMTGIDAVKNGASNVSSGRTLLRKDLRTMADYFKEGNYNTGLFGKWHLGDNYPYRPEDRGFGETLWFPSSHIGSVPDYWGNDYFDDVYIRNGVRKAYKGYCTDVFFDRAKDFMKKSADDKKPFFVYLPTNTPHQPFYAKPGDIGEMEQAIENSEFASLEEETKNKLIRYLAMIRNVDQNVGDLQKFLKKNKLDKNTILIFLTDNGSTFGPKYYNAGMRGKKVQLYEGGHRVPFFIKWPEGKLGTPRDIKGLTQVQDILPTLLDLCGIQTDETNDFDGISLAEVLKGEKDVDPERALWINFSQMPFYNYPSPYARSIIEKSGAAVLWKDWRLLNQRELYNLTEDPLQQNNVIDRHPEVVRQMEAYLDKFWEESKDVVNKPQRVIIGSPEENPSMLTSCEWMDVFMDRQIHVVRGDAKNSYWLLDVAEAGNYTFELRRWAKETEATLRESVDSGKSFPIAYAKIYLKGKAGTFRGRKKVEPSDQGIKFTARLKKGPVALHTWFDDENNNSLSGAYYVYVTKK</sequence>
<dbReference type="InterPro" id="IPR024607">
    <property type="entry name" value="Sulfatase_CS"/>
</dbReference>
<feature type="signal peptide" evidence="5">
    <location>
        <begin position="1"/>
        <end position="23"/>
    </location>
</feature>
<evidence type="ECO:0000256" key="3">
    <source>
        <dbReference type="ARBA" id="ARBA00022801"/>
    </source>
</evidence>
<dbReference type="Gene3D" id="3.30.1120.10">
    <property type="match status" value="1"/>
</dbReference>
<keyword evidence="8" id="KW-1185">Reference proteome</keyword>
<dbReference type="PANTHER" id="PTHR42693:SF53">
    <property type="entry name" value="ENDO-4-O-SULFATASE"/>
    <property type="match status" value="1"/>
</dbReference>
<evidence type="ECO:0000313" key="8">
    <source>
        <dbReference type="Proteomes" id="UP000653730"/>
    </source>
</evidence>
<dbReference type="InterPro" id="IPR050738">
    <property type="entry name" value="Sulfatase"/>
</dbReference>
<dbReference type="SUPFAM" id="SSF53649">
    <property type="entry name" value="Alkaline phosphatase-like"/>
    <property type="match status" value="1"/>
</dbReference>
<comment type="caution">
    <text evidence="7">The sequence shown here is derived from an EMBL/GenBank/DDBJ whole genome shotgun (WGS) entry which is preliminary data.</text>
</comment>
<dbReference type="CDD" id="cd16146">
    <property type="entry name" value="ARS_like"/>
    <property type="match status" value="1"/>
</dbReference>
<dbReference type="Proteomes" id="UP000653730">
    <property type="component" value="Unassembled WGS sequence"/>
</dbReference>
<comment type="similarity">
    <text evidence="1">Belongs to the sulfatase family.</text>
</comment>
<protein>
    <submittedName>
        <fullName evidence="7">Arylsulfatase</fullName>
    </submittedName>
</protein>